<sequence length="267" mass="28068">MIAAAGLGGALLLLAVQPAVAPSPVPPSAAAPASQFAPPLGQPMTYRVTTRRLGRDGTLISFSLTYALQWQRAGRGYQLVATLQRIDSDARPEVARALTSVLQPLVGEPMTYLVAPDGSRVELIDADALWERAMARTQALGAAAGQAEARYMAELIAALPAEQRSEMASADIRALVAPANAAIPASGGASVSIRHDGAMQMVAQVERDSLAASGAEQPLETDNLWTIDTATGLVVRDQRQSWIVEPGSAARTLVEERVRALEPAAKE</sequence>
<evidence type="ECO:0000313" key="3">
    <source>
        <dbReference type="Proteomes" id="UP000058074"/>
    </source>
</evidence>
<evidence type="ECO:0000256" key="1">
    <source>
        <dbReference type="SAM" id="SignalP"/>
    </source>
</evidence>
<keyword evidence="1" id="KW-0732">Signal</keyword>
<reference evidence="2 3" key="1">
    <citation type="journal article" date="2015" name="Genome Announc.">
        <title>Complete Genome Sequence of Polypropylene Glycol- and Polyethylene Glycol-Degrading Sphingopyxis macrogoltabida Strain EY-1.</title>
        <authorList>
            <person name="Ohtsubo Y."/>
            <person name="Nagata Y."/>
            <person name="Numata M."/>
            <person name="Tsuchikane K."/>
            <person name="Hosoyama A."/>
            <person name="Yamazoe A."/>
            <person name="Tsuda M."/>
            <person name="Fujita N."/>
            <person name="Kawai F."/>
        </authorList>
    </citation>
    <scope>NUCLEOTIDE SEQUENCE [LARGE SCALE GENOMIC DNA]</scope>
    <source>
        <strain evidence="2 3">EY-1</strain>
    </source>
</reference>
<dbReference type="EMBL" id="CP012700">
    <property type="protein sequence ID" value="ALH79044.1"/>
    <property type="molecule type" value="Genomic_DNA"/>
</dbReference>
<name>A0A0N9UW47_SPHMC</name>
<dbReference type="Proteomes" id="UP000058074">
    <property type="component" value="Chromosome"/>
</dbReference>
<protein>
    <submittedName>
        <fullName evidence="2">Uncharacterized protein</fullName>
    </submittedName>
</protein>
<proteinExistence type="predicted"/>
<feature type="signal peptide" evidence="1">
    <location>
        <begin position="1"/>
        <end position="21"/>
    </location>
</feature>
<dbReference type="RefSeq" id="WP_054586550.1">
    <property type="nucleotide sequence ID" value="NZ_CP012700.1"/>
</dbReference>
<dbReference type="AlphaFoldDB" id="A0A0N9UW47"/>
<feature type="chain" id="PRO_5006039099" evidence="1">
    <location>
        <begin position="22"/>
        <end position="267"/>
    </location>
</feature>
<dbReference type="OrthoDB" id="7446440at2"/>
<accession>A0A0N9UW47</accession>
<evidence type="ECO:0000313" key="2">
    <source>
        <dbReference type="EMBL" id="ALH79044.1"/>
    </source>
</evidence>
<gene>
    <name evidence="2" type="ORF">AN936_01230</name>
</gene>
<dbReference type="KEGG" id="smag:AN936_01230"/>
<dbReference type="PATRIC" id="fig|33050.5.peg.257"/>
<organism evidence="2 3">
    <name type="scientific">Sphingopyxis macrogoltabida</name>
    <name type="common">Sphingomonas macrogoltabidus</name>
    <dbReference type="NCBI Taxonomy" id="33050"/>
    <lineage>
        <taxon>Bacteria</taxon>
        <taxon>Pseudomonadati</taxon>
        <taxon>Pseudomonadota</taxon>
        <taxon>Alphaproteobacteria</taxon>
        <taxon>Sphingomonadales</taxon>
        <taxon>Sphingomonadaceae</taxon>
        <taxon>Sphingopyxis</taxon>
    </lineage>
</organism>